<keyword evidence="1" id="KW-1133">Transmembrane helix</keyword>
<evidence type="ECO:0000313" key="3">
    <source>
        <dbReference type="Proteomes" id="UP000806077"/>
    </source>
</evidence>
<evidence type="ECO:0000313" key="2">
    <source>
        <dbReference type="EMBL" id="MBE7695395.1"/>
    </source>
</evidence>
<sequence>MKTQTVVHYFLHFGFPILIGYFFFRKEWKKVALILISTMLVDLDHLFATPIFQENRCSFGFHILHTYYAMALYVVLLFFKKPYNFIGLGLLLHMITDLIDCLFMFYQCKTCYVNTPAQGVLEFIMKFF</sequence>
<feature type="transmembrane region" description="Helical" evidence="1">
    <location>
        <begin position="31"/>
        <end position="53"/>
    </location>
</feature>
<feature type="transmembrane region" description="Helical" evidence="1">
    <location>
        <begin position="86"/>
        <end position="106"/>
    </location>
</feature>
<dbReference type="Pfam" id="PF19617">
    <property type="entry name" value="DUF6122"/>
    <property type="match status" value="1"/>
</dbReference>
<reference evidence="2 3" key="1">
    <citation type="journal article" date="2020" name="Int. J. Syst. Evol. Microbiol.">
        <title>Tenacibaculum piscium sp. nov., isolated from skin ulcers of sea-farmed fish, and description of Tenacibaculum finnmarkense sp. nov. with subdivision into genomovars finnmarkense and ulcerans.</title>
        <authorList>
            <person name="Olsen A.B."/>
            <person name="Spilsberg B."/>
            <person name="Nilsen H.K."/>
            <person name="Lagesen K."/>
            <person name="Gulla S."/>
            <person name="Avendano-Herrera R."/>
            <person name="Irgang R."/>
            <person name="Duchaud E."/>
            <person name="Colquhoun D.J."/>
        </authorList>
    </citation>
    <scope>NUCLEOTIDE SEQUENCE [LARGE SCALE GENOMIC DNA]</scope>
    <source>
        <strain evidence="2 3">TNO037</strain>
    </source>
</reference>
<organism evidence="2 3">
    <name type="scientific">Tenacibaculum finnmarkense genomovar finnmarkense</name>
    <dbReference type="NCBI Taxonomy" id="1458503"/>
    <lineage>
        <taxon>Bacteria</taxon>
        <taxon>Pseudomonadati</taxon>
        <taxon>Bacteroidota</taxon>
        <taxon>Flavobacteriia</taxon>
        <taxon>Flavobacteriales</taxon>
        <taxon>Flavobacteriaceae</taxon>
        <taxon>Tenacibaculum</taxon>
        <taxon>Tenacibaculum finnmarkense</taxon>
    </lineage>
</organism>
<keyword evidence="3" id="KW-1185">Reference proteome</keyword>
<gene>
    <name evidence="2" type="ORF">F7645_08175</name>
</gene>
<dbReference type="EMBL" id="WXXV01000009">
    <property type="protein sequence ID" value="MBE7695395.1"/>
    <property type="molecule type" value="Genomic_DNA"/>
</dbReference>
<feature type="transmembrane region" description="Helical" evidence="1">
    <location>
        <begin position="59"/>
        <end position="79"/>
    </location>
</feature>
<dbReference type="AlphaFoldDB" id="A0AAP1WGK6"/>
<comment type="caution">
    <text evidence="2">The sequence shown here is derived from an EMBL/GenBank/DDBJ whole genome shotgun (WGS) entry which is preliminary data.</text>
</comment>
<dbReference type="InterPro" id="IPR046125">
    <property type="entry name" value="DUF6122"/>
</dbReference>
<dbReference type="Proteomes" id="UP000806077">
    <property type="component" value="Unassembled WGS sequence"/>
</dbReference>
<protein>
    <submittedName>
        <fullName evidence="2">Uncharacterized protein</fullName>
    </submittedName>
</protein>
<keyword evidence="1" id="KW-0812">Transmembrane</keyword>
<feature type="transmembrane region" description="Helical" evidence="1">
    <location>
        <begin position="6"/>
        <end position="24"/>
    </location>
</feature>
<name>A0AAP1WGK6_9FLAO</name>
<keyword evidence="1" id="KW-0472">Membrane</keyword>
<proteinExistence type="predicted"/>
<evidence type="ECO:0000256" key="1">
    <source>
        <dbReference type="SAM" id="Phobius"/>
    </source>
</evidence>
<accession>A0AAP1WGK6</accession>